<proteinExistence type="predicted"/>
<protein>
    <submittedName>
        <fullName evidence="1">Uncharacterized protein</fullName>
    </submittedName>
</protein>
<comment type="caution">
    <text evidence="1">The sequence shown here is derived from an EMBL/GenBank/DDBJ whole genome shotgun (WGS) entry which is preliminary data.</text>
</comment>
<keyword evidence="2" id="KW-1185">Reference proteome</keyword>
<evidence type="ECO:0000313" key="1">
    <source>
        <dbReference type="EMBL" id="OXU17563.1"/>
    </source>
</evidence>
<gene>
    <name evidence="1" type="ORF">TSAR_014606</name>
</gene>
<sequence>MTHVQAKAILQVLKTHKYFSAFHVDPRTILKTSSLLTVPIQVAVRIANIENSSSEVVGIYRGSGKPVDAVGFFQPFVQEVLQILKDGCFVANGPARSFGLRHRGHNSTAPCSRCWVRGKCLRAGVMVYEGVDFVACTLVEYSSRVNSDHHKGPDCPIGVLPFNVVVNTVFDYMHLGCLGIMEKILCGLIDGRFSESVKLSSSVQVKVLSTRLEQVKEYCPLNFARKPIDIVKHSKFKATEFRYIHLYSGPAIFYGLVTMRILIHQRSTPQFINFAESCLELFVKTASEVYGVDFLSYNTHCLLHLADDRKLFGPLKRFSSFPLRRIVRITTCDYNT</sequence>
<dbReference type="Proteomes" id="UP000215335">
    <property type="component" value="Unassembled WGS sequence"/>
</dbReference>
<dbReference type="PANTHER" id="PTHR33053:SF9">
    <property type="entry name" value="AGAP000105-PA"/>
    <property type="match status" value="1"/>
</dbReference>
<evidence type="ECO:0000313" key="2">
    <source>
        <dbReference type="Proteomes" id="UP000215335"/>
    </source>
</evidence>
<organism evidence="1 2">
    <name type="scientific">Trichomalopsis sarcophagae</name>
    <dbReference type="NCBI Taxonomy" id="543379"/>
    <lineage>
        <taxon>Eukaryota</taxon>
        <taxon>Metazoa</taxon>
        <taxon>Ecdysozoa</taxon>
        <taxon>Arthropoda</taxon>
        <taxon>Hexapoda</taxon>
        <taxon>Insecta</taxon>
        <taxon>Pterygota</taxon>
        <taxon>Neoptera</taxon>
        <taxon>Endopterygota</taxon>
        <taxon>Hymenoptera</taxon>
        <taxon>Apocrita</taxon>
        <taxon>Proctotrupomorpha</taxon>
        <taxon>Chalcidoidea</taxon>
        <taxon>Pteromalidae</taxon>
        <taxon>Pteromalinae</taxon>
        <taxon>Trichomalopsis</taxon>
    </lineage>
</organism>
<dbReference type="AlphaFoldDB" id="A0A232EGV3"/>
<dbReference type="STRING" id="543379.A0A232EGV3"/>
<accession>A0A232EGV3</accession>
<dbReference type="OrthoDB" id="7696619at2759"/>
<reference evidence="1 2" key="1">
    <citation type="journal article" date="2017" name="Curr. Biol.">
        <title>The Evolution of Venom by Co-option of Single-Copy Genes.</title>
        <authorList>
            <person name="Martinson E.O."/>
            <person name="Mrinalini"/>
            <person name="Kelkar Y.D."/>
            <person name="Chang C.H."/>
            <person name="Werren J.H."/>
        </authorList>
    </citation>
    <scope>NUCLEOTIDE SEQUENCE [LARGE SCALE GENOMIC DNA]</scope>
    <source>
        <strain evidence="1 2">Alberta</strain>
        <tissue evidence="1">Whole body</tissue>
    </source>
</reference>
<dbReference type="EMBL" id="NNAY01004683">
    <property type="protein sequence ID" value="OXU17563.1"/>
    <property type="molecule type" value="Genomic_DNA"/>
</dbReference>
<name>A0A232EGV3_9HYME</name>
<dbReference type="PANTHER" id="PTHR33053">
    <property type="entry name" value="PROTEIN, PUTATIVE-RELATED"/>
    <property type="match status" value="1"/>
</dbReference>